<feature type="compositionally biased region" description="Acidic residues" evidence="2">
    <location>
        <begin position="313"/>
        <end position="325"/>
    </location>
</feature>
<dbReference type="PANTHER" id="PTHR45615">
    <property type="entry name" value="MYOSIN HEAVY CHAIN, NON-MUSCLE"/>
    <property type="match status" value="1"/>
</dbReference>
<organism evidence="3 4">
    <name type="scientific">Somion occarium</name>
    <dbReference type="NCBI Taxonomy" id="3059160"/>
    <lineage>
        <taxon>Eukaryota</taxon>
        <taxon>Fungi</taxon>
        <taxon>Dikarya</taxon>
        <taxon>Basidiomycota</taxon>
        <taxon>Agaricomycotina</taxon>
        <taxon>Agaricomycetes</taxon>
        <taxon>Polyporales</taxon>
        <taxon>Cerrenaceae</taxon>
        <taxon>Somion</taxon>
    </lineage>
</organism>
<sequence length="986" mass="108549">MSMPTYGRSRQSIANLEQELHDVFSDHPDATFNDENEPIIPAGALVDVLRTFSINHDAKLMTPNEEEQLVNLLKTTPGLDVTPQILLQFVAMRAAEGTKTSPAASPSPDESSEFEEQQRGRSQELSTYEERSDSRSSSVDSTGTSVWHPGSRPGSRPPSRSSSRGPPVPPKTPTNADTPFDVSSRQRTTPLKTAVPSSWVRPRPARRKSDAGSGLSDSESISSPPVAFKLAGGRVRAPSNPTSPSTSFSSFSPPSRPPSRPHSRTQSQPHNPFATFSSPEPDYDYDYDQTISSSSMASTGRSNSQNGMISPPPEDDSFDGSDDENFADRISSLPMPTKSESDSDEDEEDAIRSSLLGLVMSRSAASSTISLDLQERVDALQKTNMDLGKKLVEAENTLQVRLSDHEMELEELHSKLEAAKHELNATKREEKELRAKERTNSTQISALESEIAKLQKSLENARASYQSLQKQYQEQCHESERYRDLLRRRDEEIKAVREQSDFNGLEVQKLTSVAATYEAQIESLHQELELAQQAVSALDEQKQENLLLKETIDRMRYDMDEMRNSSTGHGPGSGSASIRGSVSKSLGAELMGSMQWPPEQRPDWAASEVEDEEDIVAGGDQDDEDDVEEILGEENETESEDVVQTIITRTKRRVGTRGRRVETVNIEEVKEYSDATTQHDISEFNHSMNIQTDPEPKVITKSFSVQTEERLVTSIIIQTDPEHVPEPIIRTDVDIQTDAPEPEPELEAESSSTQIETETEDETLASSSSTLLPPTPKAHTLDHPHPHDLPPAYNQVTGQDQDELAVRVANETLKKWHKGLQLPIEPVAGGISEDAIEEWKALKEELGIECGAIDKIVEESARTGLPRPSKDGRPRNRRSKFYNIYNTYVYGSGEKDGPSSVLSSGQFLFVLGASAAVAFIVGHTVAAVPQYSIPGGVTYYDRAAWASYNTLQAAGEGFPGDSTSAVWGFLGRLGGEAARSLRGWPT</sequence>
<proteinExistence type="predicted"/>
<dbReference type="Proteomes" id="UP001497453">
    <property type="component" value="Chromosome 9"/>
</dbReference>
<evidence type="ECO:0000313" key="3">
    <source>
        <dbReference type="EMBL" id="CAL1717336.1"/>
    </source>
</evidence>
<feature type="compositionally biased region" description="Low complexity" evidence="2">
    <location>
        <begin position="238"/>
        <end position="253"/>
    </location>
</feature>
<accession>A0ABP1EBD7</accession>
<gene>
    <name evidence="3" type="ORF">GFSPODELE1_LOCUS11175</name>
</gene>
<feature type="compositionally biased region" description="Basic and acidic residues" evidence="2">
    <location>
        <begin position="116"/>
        <end position="134"/>
    </location>
</feature>
<dbReference type="EMBL" id="OZ037952">
    <property type="protein sequence ID" value="CAL1717336.1"/>
    <property type="molecule type" value="Genomic_DNA"/>
</dbReference>
<feature type="region of interest" description="Disordered" evidence="2">
    <location>
        <begin position="738"/>
        <end position="792"/>
    </location>
</feature>
<protein>
    <submittedName>
        <fullName evidence="3">Uncharacterized protein</fullName>
    </submittedName>
</protein>
<reference evidence="4" key="1">
    <citation type="submission" date="2024-04" db="EMBL/GenBank/DDBJ databases">
        <authorList>
            <person name="Shaw F."/>
            <person name="Minotto A."/>
        </authorList>
    </citation>
    <scope>NUCLEOTIDE SEQUENCE [LARGE SCALE GENOMIC DNA]</scope>
</reference>
<feature type="compositionally biased region" description="Polar residues" evidence="2">
    <location>
        <begin position="564"/>
        <end position="580"/>
    </location>
</feature>
<feature type="region of interest" description="Disordered" evidence="2">
    <location>
        <begin position="593"/>
        <end position="624"/>
    </location>
</feature>
<feature type="compositionally biased region" description="Polar residues" evidence="2">
    <location>
        <begin position="173"/>
        <end position="191"/>
    </location>
</feature>
<feature type="compositionally biased region" description="Polar residues" evidence="2">
    <location>
        <begin position="289"/>
        <end position="308"/>
    </location>
</feature>
<name>A0ABP1EBD7_9APHY</name>
<keyword evidence="4" id="KW-1185">Reference proteome</keyword>
<feature type="region of interest" description="Disordered" evidence="2">
    <location>
        <begin position="561"/>
        <end position="580"/>
    </location>
</feature>
<feature type="compositionally biased region" description="Low complexity" evidence="2">
    <location>
        <begin position="135"/>
        <end position="165"/>
    </location>
</feature>
<keyword evidence="1" id="KW-0175">Coiled coil</keyword>
<dbReference type="PANTHER" id="PTHR45615:SF80">
    <property type="entry name" value="GRIP DOMAIN-CONTAINING PROTEIN"/>
    <property type="match status" value="1"/>
</dbReference>
<evidence type="ECO:0000256" key="1">
    <source>
        <dbReference type="SAM" id="Coils"/>
    </source>
</evidence>
<feature type="region of interest" description="Disordered" evidence="2">
    <location>
        <begin position="97"/>
        <end position="352"/>
    </location>
</feature>
<feature type="compositionally biased region" description="Acidic residues" evidence="2">
    <location>
        <begin position="608"/>
        <end position="624"/>
    </location>
</feature>
<feature type="compositionally biased region" description="Low complexity" evidence="2">
    <location>
        <begin position="213"/>
        <end position="223"/>
    </location>
</feature>
<feature type="coiled-coil region" evidence="1">
    <location>
        <begin position="377"/>
        <end position="478"/>
    </location>
</feature>
<feature type="compositionally biased region" description="Basic and acidic residues" evidence="2">
    <location>
        <begin position="779"/>
        <end position="788"/>
    </location>
</feature>
<feature type="coiled-coil region" evidence="1">
    <location>
        <begin position="507"/>
        <end position="541"/>
    </location>
</feature>
<evidence type="ECO:0000313" key="4">
    <source>
        <dbReference type="Proteomes" id="UP001497453"/>
    </source>
</evidence>
<evidence type="ECO:0000256" key="2">
    <source>
        <dbReference type="SAM" id="MobiDB-lite"/>
    </source>
</evidence>